<evidence type="ECO:0000256" key="8">
    <source>
        <dbReference type="ARBA" id="ARBA00022777"/>
    </source>
</evidence>
<evidence type="ECO:0000256" key="2">
    <source>
        <dbReference type="ARBA" id="ARBA00002988"/>
    </source>
</evidence>
<keyword evidence="8 12" id="KW-0418">Kinase</keyword>
<comment type="pathway">
    <text evidence="3 12">Carbohydrate biosynthesis; gluconeogenesis.</text>
</comment>
<protein>
    <recommendedName>
        <fullName evidence="12">Phosphoenolpyruvate synthase</fullName>
        <shortName evidence="12">PEP synthase</shortName>
        <ecNumber evidence="12">2.7.9.2</ecNumber>
    </recommendedName>
    <alternativeName>
        <fullName evidence="12">Pyruvate, water dikinase</fullName>
    </alternativeName>
</protein>
<dbReference type="GO" id="GO:0005524">
    <property type="term" value="F:ATP binding"/>
    <property type="evidence" value="ECO:0007669"/>
    <property type="project" value="UniProtKB-KW"/>
</dbReference>
<dbReference type="Gene3D" id="3.30.1490.20">
    <property type="entry name" value="ATP-grasp fold, A domain"/>
    <property type="match status" value="1"/>
</dbReference>
<feature type="domain" description="Pyruvate phosphate dikinase AMP/ATP-binding" evidence="14">
    <location>
        <begin position="16"/>
        <end position="328"/>
    </location>
</feature>
<dbReference type="PANTHER" id="PTHR43030:SF1">
    <property type="entry name" value="PHOSPHOENOLPYRUVATE SYNTHASE"/>
    <property type="match status" value="1"/>
</dbReference>
<evidence type="ECO:0000256" key="7">
    <source>
        <dbReference type="ARBA" id="ARBA00022741"/>
    </source>
</evidence>
<evidence type="ECO:0000259" key="13">
    <source>
        <dbReference type="Pfam" id="PF00391"/>
    </source>
</evidence>
<dbReference type="InterPro" id="IPR036637">
    <property type="entry name" value="Phosphohistidine_dom_sf"/>
</dbReference>
<dbReference type="SUPFAM" id="SSF52009">
    <property type="entry name" value="Phosphohistidine domain"/>
    <property type="match status" value="1"/>
</dbReference>
<dbReference type="UniPathway" id="UPA00138"/>
<comment type="caution">
    <text evidence="16">The sequence shown here is derived from an EMBL/GenBank/DDBJ whole genome shotgun (WGS) entry which is preliminary data.</text>
</comment>
<evidence type="ECO:0000259" key="15">
    <source>
        <dbReference type="Pfam" id="PF02896"/>
    </source>
</evidence>
<evidence type="ECO:0000256" key="4">
    <source>
        <dbReference type="ARBA" id="ARBA00007837"/>
    </source>
</evidence>
<dbReference type="PATRIC" id="fig|1294122.7.peg.331"/>
<evidence type="ECO:0000313" key="16">
    <source>
        <dbReference type="EMBL" id="EOD42613.1"/>
    </source>
</evidence>
<dbReference type="InterPro" id="IPR000121">
    <property type="entry name" value="PEP_util_C"/>
</dbReference>
<comment type="catalytic activity">
    <reaction evidence="11 12">
        <text>pyruvate + ATP + H2O = phosphoenolpyruvate + AMP + phosphate + 2 H(+)</text>
        <dbReference type="Rhea" id="RHEA:11364"/>
        <dbReference type="ChEBI" id="CHEBI:15361"/>
        <dbReference type="ChEBI" id="CHEBI:15377"/>
        <dbReference type="ChEBI" id="CHEBI:15378"/>
        <dbReference type="ChEBI" id="CHEBI:30616"/>
        <dbReference type="ChEBI" id="CHEBI:43474"/>
        <dbReference type="ChEBI" id="CHEBI:58702"/>
        <dbReference type="ChEBI" id="CHEBI:456215"/>
        <dbReference type="EC" id="2.7.9.2"/>
    </reaction>
</comment>
<keyword evidence="16" id="KW-0670">Pyruvate</keyword>
<keyword evidence="9 12" id="KW-0067">ATP-binding</keyword>
<dbReference type="PIRSF" id="PIRSF000854">
    <property type="entry name" value="PEP_synthase"/>
    <property type="match status" value="1"/>
</dbReference>
<evidence type="ECO:0000313" key="17">
    <source>
        <dbReference type="Proteomes" id="UP000053279"/>
    </source>
</evidence>
<comment type="cofactor">
    <cofactor evidence="1 12">
        <name>Mg(2+)</name>
        <dbReference type="ChEBI" id="CHEBI:18420"/>
    </cofactor>
</comment>
<dbReference type="Pfam" id="PF01326">
    <property type="entry name" value="PPDK_N"/>
    <property type="match status" value="1"/>
</dbReference>
<evidence type="ECO:0000256" key="11">
    <source>
        <dbReference type="ARBA" id="ARBA00047700"/>
    </source>
</evidence>
<reference evidence="16 17" key="1">
    <citation type="submission" date="2013-02" db="EMBL/GenBank/DDBJ databases">
        <title>Insights into archaeal evolution and symbiosis from the genomes of a Nanoarchaeon and its crenarchaeal host from Yellowstone National Park.</title>
        <authorList>
            <person name="Podar M."/>
            <person name="Makarova K.S."/>
            <person name="Graham D.E."/>
            <person name="Wolf Y.I."/>
            <person name="Koonin E.V."/>
            <person name="Reysenbach A.-L."/>
        </authorList>
    </citation>
    <scope>NUCLEOTIDE SEQUENCE [LARGE SCALE GENOMIC DNA]</scope>
</reference>
<evidence type="ECO:0000256" key="10">
    <source>
        <dbReference type="ARBA" id="ARBA00022842"/>
    </source>
</evidence>
<keyword evidence="7 12" id="KW-0547">Nucleotide-binding</keyword>
<dbReference type="GO" id="GO:0006094">
    <property type="term" value="P:gluconeogenesis"/>
    <property type="evidence" value="ECO:0007669"/>
    <property type="project" value="UniProtKB-UniPathway"/>
</dbReference>
<feature type="domain" description="PEP-utilising enzyme C-terminal" evidence="15">
    <location>
        <begin position="461"/>
        <end position="748"/>
    </location>
</feature>
<dbReference type="PRINTS" id="PR01736">
    <property type="entry name" value="PHPHTRNFRASE"/>
</dbReference>
<keyword evidence="10 12" id="KW-0460">Magnesium</keyword>
<evidence type="ECO:0000256" key="3">
    <source>
        <dbReference type="ARBA" id="ARBA00004742"/>
    </source>
</evidence>
<organism evidence="16 17">
    <name type="scientific">Nanobsidianus stetteri</name>
    <dbReference type="NCBI Taxonomy" id="1294122"/>
    <lineage>
        <taxon>Archaea</taxon>
        <taxon>Nanobdellota</taxon>
        <taxon>Candidatus Nanoarchaeia</taxon>
        <taxon>Nanoarchaeales</taxon>
        <taxon>Nanopusillaceae</taxon>
        <taxon>Candidatus Nanobsidianus</taxon>
    </lineage>
</organism>
<dbReference type="Pfam" id="PF02896">
    <property type="entry name" value="PEP-utilizers_C"/>
    <property type="match status" value="1"/>
</dbReference>
<keyword evidence="17" id="KW-1185">Reference proteome</keyword>
<dbReference type="AlphaFoldDB" id="R1E4N1"/>
<dbReference type="NCBIfam" id="TIGR01418">
    <property type="entry name" value="PEP_synth"/>
    <property type="match status" value="1"/>
</dbReference>
<dbReference type="InterPro" id="IPR013815">
    <property type="entry name" value="ATP_grasp_subdomain_1"/>
</dbReference>
<dbReference type="InterPro" id="IPR006319">
    <property type="entry name" value="PEP_synth"/>
</dbReference>
<accession>R1E4N1</accession>
<proteinExistence type="inferred from homology"/>
<keyword evidence="6 12" id="KW-0479">Metal-binding</keyword>
<dbReference type="SUPFAM" id="SSF51621">
    <property type="entry name" value="Phosphoenolpyruvate/pyruvate domain"/>
    <property type="match status" value="1"/>
</dbReference>
<dbReference type="InterPro" id="IPR023151">
    <property type="entry name" value="PEP_util_CS"/>
</dbReference>
<comment type="similarity">
    <text evidence="4 12">Belongs to the PEP-utilizing enzyme family.</text>
</comment>
<dbReference type="PANTHER" id="PTHR43030">
    <property type="entry name" value="PHOSPHOENOLPYRUVATE SYNTHASE"/>
    <property type="match status" value="1"/>
</dbReference>
<dbReference type="GO" id="GO:0046872">
    <property type="term" value="F:metal ion binding"/>
    <property type="evidence" value="ECO:0007669"/>
    <property type="project" value="UniProtKB-KW"/>
</dbReference>
<dbReference type="Gene3D" id="3.20.20.60">
    <property type="entry name" value="Phosphoenolpyruvate-binding domains"/>
    <property type="match status" value="1"/>
</dbReference>
<dbReference type="InterPro" id="IPR040442">
    <property type="entry name" value="Pyrv_kinase-like_dom_sf"/>
</dbReference>
<dbReference type="InterPro" id="IPR015813">
    <property type="entry name" value="Pyrv/PenolPyrv_kinase-like_dom"/>
</dbReference>
<dbReference type="FunFam" id="3.30.1490.20:FF:000010">
    <property type="entry name" value="Phosphoenolpyruvate synthase"/>
    <property type="match status" value="1"/>
</dbReference>
<evidence type="ECO:0000256" key="9">
    <source>
        <dbReference type="ARBA" id="ARBA00022840"/>
    </source>
</evidence>
<dbReference type="NCBIfam" id="NF005057">
    <property type="entry name" value="PRK06464.1"/>
    <property type="match status" value="1"/>
</dbReference>
<evidence type="ECO:0000259" key="14">
    <source>
        <dbReference type="Pfam" id="PF01326"/>
    </source>
</evidence>
<gene>
    <name evidence="16" type="ORF">Nst1_343</name>
</gene>
<dbReference type="SUPFAM" id="SSF56059">
    <property type="entry name" value="Glutathione synthetase ATP-binding domain-like"/>
    <property type="match status" value="1"/>
</dbReference>
<name>R1E4N1_NANST</name>
<dbReference type="EC" id="2.7.9.2" evidence="12"/>
<comment type="function">
    <text evidence="2 12">Catalyzes the phosphorylation of pyruvate to phosphoenolpyruvate.</text>
</comment>
<dbReference type="PROSITE" id="PS00742">
    <property type="entry name" value="PEP_ENZYMES_2"/>
    <property type="match status" value="1"/>
</dbReference>
<dbReference type="InterPro" id="IPR008279">
    <property type="entry name" value="PEP-util_enz_mobile_dom"/>
</dbReference>
<dbReference type="GO" id="GO:0008986">
    <property type="term" value="F:pyruvate, water dikinase activity"/>
    <property type="evidence" value="ECO:0007669"/>
    <property type="project" value="UniProtKB-EC"/>
</dbReference>
<evidence type="ECO:0000256" key="5">
    <source>
        <dbReference type="ARBA" id="ARBA00022679"/>
    </source>
</evidence>
<dbReference type="Gene3D" id="3.30.470.20">
    <property type="entry name" value="ATP-grasp fold, B domain"/>
    <property type="match status" value="1"/>
</dbReference>
<dbReference type="EMBL" id="APJZ01000002">
    <property type="protein sequence ID" value="EOD42613.1"/>
    <property type="molecule type" value="Genomic_DNA"/>
</dbReference>
<evidence type="ECO:0000256" key="6">
    <source>
        <dbReference type="ARBA" id="ARBA00022723"/>
    </source>
</evidence>
<dbReference type="Gene3D" id="3.50.30.10">
    <property type="entry name" value="Phosphohistidine domain"/>
    <property type="match status" value="1"/>
</dbReference>
<evidence type="ECO:0000256" key="1">
    <source>
        <dbReference type="ARBA" id="ARBA00001946"/>
    </source>
</evidence>
<dbReference type="InterPro" id="IPR002192">
    <property type="entry name" value="PPDK_AMP/ATP-bd"/>
</dbReference>
<feature type="domain" description="PEP-utilising enzyme mobile" evidence="13">
    <location>
        <begin position="363"/>
        <end position="434"/>
    </location>
</feature>
<evidence type="ECO:0000256" key="12">
    <source>
        <dbReference type="PIRNR" id="PIRNR000854"/>
    </source>
</evidence>
<dbReference type="Proteomes" id="UP000053279">
    <property type="component" value="Unassembled WGS sequence"/>
</dbReference>
<sequence>MVYIKWFNELSKNDVNIVGGKAANLGEMTKIGIPVPPGFAITAEGYWKFVEYNGIKNKIEEILKSIDINNPTQLRKAANQIQELFIKGNIPDDLKNEILENYRKLSSMFGNEPIFVAVRSSATAEDLPNASFAGQQATYLNVKGEDKLLDAVKKCWASLWTARAINYRSTMGFDQNKVALCVVIQKQVFSKKSGVMFTADPVKNDLSKIVIESSWGLGEAIVSGEVIPDEYVVDKNTLNILEVKINEKKVMTVYDPDSFTKEVEVPNELKNARVLSDDEVKKLANYGKILEQHYGNPQDIEFAIDDSGIYIVQTRNITTIKKTKKEELEIKNEKILLRGIAASPGVGTGKVKIILSPEEFDKFEEGDVLVTVMTNPDYEPLMAKASAIVTDEGGHLSHAAIVSRELGKPAVVGTKDATKILKDGMVITVDGTHGVVYEGEVKLGELTKKEVARKIVKSTPLEITATKIMAIADYPETVSKVKDLVDGIGLLRMEFLVLRNRKHPRWYLENNKLDEFTNMLVERLEEILRIMYPKPVIVRTLDMRTDEYRNLEGGEREPKEANPMIGWHGIRRDLDQEQLFRAQVRAFKILVKERGLNNLWVMLPFVISWEEVYRAKEIIKSEGLIPGKDIKFGIMVETPAAALTIEDIIKNVGIDFISFGTNDLTQLTLGVDRNNEMVQKLMDEGHPAVVKLISRVIKICKKHGVYTSLCGQAGSRPDYAELLVKLGIDSISVNVDAVELVRETVTRMEKKLLLDKIRKL</sequence>
<dbReference type="Pfam" id="PF00391">
    <property type="entry name" value="PEP-utilizers"/>
    <property type="match status" value="1"/>
</dbReference>
<keyword evidence="5 12" id="KW-0808">Transferase</keyword>